<dbReference type="InterPro" id="IPR017930">
    <property type="entry name" value="Myb_dom"/>
</dbReference>
<dbReference type="GO" id="GO:0005634">
    <property type="term" value="C:nucleus"/>
    <property type="evidence" value="ECO:0007669"/>
    <property type="project" value="UniProtKB-SubCell"/>
</dbReference>
<dbReference type="RefSeq" id="XP_028476374.1">
    <property type="nucleotide sequence ID" value="XM_028623441.1"/>
</dbReference>
<dbReference type="EMBL" id="RSCE01000006">
    <property type="protein sequence ID" value="RSH81919.1"/>
    <property type="molecule type" value="Genomic_DNA"/>
</dbReference>
<dbReference type="PANTHER" id="PTHR46380">
    <property type="entry name" value="CYCLIN-D-BINDING MYB-LIKE TRANSCRIPTION FACTOR 1"/>
    <property type="match status" value="1"/>
</dbReference>
<feature type="domain" description="HTH myb-type" evidence="6">
    <location>
        <begin position="467"/>
        <end position="520"/>
    </location>
</feature>
<dbReference type="PANTHER" id="PTHR46380:SF2">
    <property type="entry name" value="CYCLIN-D-BINDING MYB-LIKE TRANSCRIPTION FACTOR 1"/>
    <property type="match status" value="1"/>
</dbReference>
<feature type="compositionally biased region" description="Basic residues" evidence="4">
    <location>
        <begin position="674"/>
        <end position="689"/>
    </location>
</feature>
<feature type="region of interest" description="Disordered" evidence="4">
    <location>
        <begin position="1"/>
        <end position="350"/>
    </location>
</feature>
<dbReference type="AlphaFoldDB" id="A0A427XSU4"/>
<feature type="compositionally biased region" description="Acidic residues" evidence="4">
    <location>
        <begin position="194"/>
        <end position="220"/>
    </location>
</feature>
<protein>
    <submittedName>
        <fullName evidence="7">RNA polymerase I enhancer binding protein</fullName>
    </submittedName>
</protein>
<keyword evidence="3" id="KW-0539">Nucleus</keyword>
<dbReference type="GeneID" id="39592659"/>
<dbReference type="SMART" id="SM00717">
    <property type="entry name" value="SANT"/>
    <property type="match status" value="2"/>
</dbReference>
<organism evidence="7 8">
    <name type="scientific">Apiotrichum porosum</name>
    <dbReference type="NCBI Taxonomy" id="105984"/>
    <lineage>
        <taxon>Eukaryota</taxon>
        <taxon>Fungi</taxon>
        <taxon>Dikarya</taxon>
        <taxon>Basidiomycota</taxon>
        <taxon>Agaricomycotina</taxon>
        <taxon>Tremellomycetes</taxon>
        <taxon>Trichosporonales</taxon>
        <taxon>Trichosporonaceae</taxon>
        <taxon>Apiotrichum</taxon>
    </lineage>
</organism>
<dbReference type="Proteomes" id="UP000279236">
    <property type="component" value="Unassembled WGS sequence"/>
</dbReference>
<evidence type="ECO:0000256" key="2">
    <source>
        <dbReference type="ARBA" id="ARBA00023125"/>
    </source>
</evidence>
<feature type="compositionally biased region" description="Low complexity" evidence="4">
    <location>
        <begin position="21"/>
        <end position="30"/>
    </location>
</feature>
<evidence type="ECO:0000259" key="5">
    <source>
        <dbReference type="PROSITE" id="PS50090"/>
    </source>
</evidence>
<evidence type="ECO:0000256" key="3">
    <source>
        <dbReference type="ARBA" id="ARBA00023242"/>
    </source>
</evidence>
<dbReference type="Gene3D" id="1.10.10.60">
    <property type="entry name" value="Homeodomain-like"/>
    <property type="match status" value="2"/>
</dbReference>
<keyword evidence="2" id="KW-0238">DNA-binding</keyword>
<dbReference type="GO" id="GO:0003700">
    <property type="term" value="F:DNA-binding transcription factor activity"/>
    <property type="evidence" value="ECO:0007669"/>
    <property type="project" value="TreeGrafter"/>
</dbReference>
<dbReference type="InterPro" id="IPR051651">
    <property type="entry name" value="DMTF1_DNA-bind_reg"/>
</dbReference>
<feature type="domain" description="Myb-like" evidence="5">
    <location>
        <begin position="519"/>
        <end position="581"/>
    </location>
</feature>
<feature type="compositionally biased region" description="Acidic residues" evidence="4">
    <location>
        <begin position="229"/>
        <end position="276"/>
    </location>
</feature>
<feature type="region of interest" description="Disordered" evidence="4">
    <location>
        <begin position="665"/>
        <end position="714"/>
    </location>
</feature>
<gene>
    <name evidence="7" type="primary">REB1_2</name>
    <name evidence="7" type="ORF">EHS24_008116</name>
</gene>
<name>A0A427XSU4_9TREE</name>
<dbReference type="STRING" id="105984.A0A427XSU4"/>
<dbReference type="InterPro" id="IPR009057">
    <property type="entry name" value="Homeodomain-like_sf"/>
</dbReference>
<comment type="caution">
    <text evidence="7">The sequence shown here is derived from an EMBL/GenBank/DDBJ whole genome shotgun (WGS) entry which is preliminary data.</text>
</comment>
<keyword evidence="8" id="KW-1185">Reference proteome</keyword>
<evidence type="ECO:0000313" key="8">
    <source>
        <dbReference type="Proteomes" id="UP000279236"/>
    </source>
</evidence>
<feature type="domain" description="Myb-like" evidence="5">
    <location>
        <begin position="467"/>
        <end position="516"/>
    </location>
</feature>
<comment type="subcellular location">
    <subcellularLocation>
        <location evidence="1">Nucleus</location>
    </subcellularLocation>
</comment>
<feature type="domain" description="HTH myb-type" evidence="6">
    <location>
        <begin position="521"/>
        <end position="585"/>
    </location>
</feature>
<proteinExistence type="predicted"/>
<evidence type="ECO:0000259" key="6">
    <source>
        <dbReference type="PROSITE" id="PS51294"/>
    </source>
</evidence>
<dbReference type="GO" id="GO:0000976">
    <property type="term" value="F:transcription cis-regulatory region binding"/>
    <property type="evidence" value="ECO:0007669"/>
    <property type="project" value="TreeGrafter"/>
</dbReference>
<feature type="compositionally biased region" description="Low complexity" evidence="4">
    <location>
        <begin position="89"/>
        <end position="106"/>
    </location>
</feature>
<dbReference type="OrthoDB" id="39591at2759"/>
<feature type="compositionally biased region" description="Gly residues" evidence="4">
    <location>
        <begin position="167"/>
        <end position="178"/>
    </location>
</feature>
<evidence type="ECO:0000313" key="7">
    <source>
        <dbReference type="EMBL" id="RSH81919.1"/>
    </source>
</evidence>
<dbReference type="SUPFAM" id="SSF46689">
    <property type="entry name" value="Homeodomain-like"/>
    <property type="match status" value="2"/>
</dbReference>
<dbReference type="CDD" id="cd00167">
    <property type="entry name" value="SANT"/>
    <property type="match status" value="2"/>
</dbReference>
<evidence type="ECO:0000256" key="1">
    <source>
        <dbReference type="ARBA" id="ARBA00004123"/>
    </source>
</evidence>
<sequence>MPSSINGARNAPPETSRRRSAAAASSAAPVPQAPVPKRKLIDTAADQRKKTKIEAASPEPPAPAASGSRRVSTRMAVGAMTVDDLAAEPTLPNTNGTNGTTALPAGRARRGARKNAETAEPAPVDDAPAVNGGAEAEGSTTQGRRRGRGSGASDAAEPAKRARRGRGSGASTGAGVAIGGVAVDTPSRPASVYDDADDAEDDELVDDLIAGEEDEDDDMDDKSSVRETADEDEDELGGEEEEEEDELDDDSSDDDEDEEEGVNWEGEDELEEDEDEAPVRRSRRAAAVKKAPAPKPKPKGKGKAKATDVDVKEGTPLSEKARRSPKPKPAPRAIRQLPIAAPRNRWGRTQEDVDSDLRSLLDTEEKANAYLASKWIDAKELHRLEGLGLIKYKRGKWSEAERTAMRDHIKGFQEESNLGDAELLEVLMCKGRYDKRSAYPHFWAELSAKVPGRPVKYVVPAVQRMYDPRARKGAWTQAEDTALLEAYEKYPNEWTKISDIVERTVHDCRDRWKCELRDKDRRNTGPWTEDETERLKEAVAKANEQLGLEPLSADTPWDVVVNLMGGTRTRTQCRKKWQDTMGYGHRNTPEPKKRGPRLDPRLLLARMRQLGIKHESDVQHGVVMLPEWGLTPAQLRRKWHHLKNTVPDREGLTFDELLDKIEGGLPAVKEPKAKGGKKAAPKTAGRKRKVAEADDAAFGDEGEEGGDEVLAEAD</sequence>
<feature type="compositionally biased region" description="Basic and acidic residues" evidence="4">
    <location>
        <begin position="39"/>
        <end position="48"/>
    </location>
</feature>
<dbReference type="Pfam" id="PF13921">
    <property type="entry name" value="Myb_DNA-bind_6"/>
    <property type="match status" value="1"/>
</dbReference>
<feature type="compositionally biased region" description="Low complexity" evidence="4">
    <location>
        <begin position="118"/>
        <end position="130"/>
    </location>
</feature>
<evidence type="ECO:0000256" key="4">
    <source>
        <dbReference type="SAM" id="MobiDB-lite"/>
    </source>
</evidence>
<dbReference type="InterPro" id="IPR001005">
    <property type="entry name" value="SANT/Myb"/>
</dbReference>
<dbReference type="PROSITE" id="PS51294">
    <property type="entry name" value="HTH_MYB"/>
    <property type="match status" value="2"/>
</dbReference>
<dbReference type="PROSITE" id="PS50090">
    <property type="entry name" value="MYB_LIKE"/>
    <property type="match status" value="2"/>
</dbReference>
<accession>A0A427XSU4</accession>
<reference evidence="7 8" key="1">
    <citation type="submission" date="2018-11" db="EMBL/GenBank/DDBJ databases">
        <title>Genome sequence of Apiotrichum porosum DSM 27194.</title>
        <authorList>
            <person name="Aliyu H."/>
            <person name="Gorte O."/>
            <person name="Ochsenreither K."/>
        </authorList>
    </citation>
    <scope>NUCLEOTIDE SEQUENCE [LARGE SCALE GENOMIC DNA]</scope>
    <source>
        <strain evidence="7 8">DSM 27194</strain>
    </source>
</reference>
<feature type="compositionally biased region" description="Acidic residues" evidence="4">
    <location>
        <begin position="693"/>
        <end position="714"/>
    </location>
</feature>